<proteinExistence type="predicted"/>
<reference evidence="1" key="1">
    <citation type="journal article" date="2014" name="Front. Microbiol.">
        <title>High frequency of phylogenetically diverse reductive dehalogenase-homologous genes in deep subseafloor sedimentary metagenomes.</title>
        <authorList>
            <person name="Kawai M."/>
            <person name="Futagami T."/>
            <person name="Toyoda A."/>
            <person name="Takaki Y."/>
            <person name="Nishi S."/>
            <person name="Hori S."/>
            <person name="Arai W."/>
            <person name="Tsubouchi T."/>
            <person name="Morono Y."/>
            <person name="Uchiyama I."/>
            <person name="Ito T."/>
            <person name="Fujiyama A."/>
            <person name="Inagaki F."/>
            <person name="Takami H."/>
        </authorList>
    </citation>
    <scope>NUCLEOTIDE SEQUENCE</scope>
    <source>
        <strain evidence="1">Expedition CK06-06</strain>
    </source>
</reference>
<sequence>LQNYIKRFHYEWDVIRILWWKILWDYWQDPEQTLKREAGDCEDSAIFNADVLGRVQNIDAKLVLFFGYNRKRFGWKFWMGHAVCIFPYRGKYSMFSNQQLTHNYNDYLQIGHIYYPNGLKYLEIRDRKGNLISRKFHLFGTF</sequence>
<evidence type="ECO:0000313" key="1">
    <source>
        <dbReference type="EMBL" id="GAH48549.1"/>
    </source>
</evidence>
<evidence type="ECO:0008006" key="2">
    <source>
        <dbReference type="Google" id="ProtNLM"/>
    </source>
</evidence>
<protein>
    <recommendedName>
        <fullName evidence="2">Transglutaminase-like domain-containing protein</fullName>
    </recommendedName>
</protein>
<organism evidence="1">
    <name type="scientific">marine sediment metagenome</name>
    <dbReference type="NCBI Taxonomy" id="412755"/>
    <lineage>
        <taxon>unclassified sequences</taxon>
        <taxon>metagenomes</taxon>
        <taxon>ecological metagenomes</taxon>
    </lineage>
</organism>
<accession>X1H3Y2</accession>
<dbReference type="AlphaFoldDB" id="X1H3Y2"/>
<comment type="caution">
    <text evidence="1">The sequence shown here is derived from an EMBL/GenBank/DDBJ whole genome shotgun (WGS) entry which is preliminary data.</text>
</comment>
<dbReference type="EMBL" id="BARU01023007">
    <property type="protein sequence ID" value="GAH48549.1"/>
    <property type="molecule type" value="Genomic_DNA"/>
</dbReference>
<name>X1H3Y2_9ZZZZ</name>
<feature type="non-terminal residue" evidence="1">
    <location>
        <position position="1"/>
    </location>
</feature>
<dbReference type="Gene3D" id="3.10.620.30">
    <property type="match status" value="1"/>
</dbReference>
<gene>
    <name evidence="1" type="ORF">S03H2_37376</name>
</gene>